<feature type="transmembrane region" description="Helical" evidence="1">
    <location>
        <begin position="43"/>
        <end position="70"/>
    </location>
</feature>
<protein>
    <submittedName>
        <fullName evidence="2">Uncharacterized protein</fullName>
    </submittedName>
</protein>
<evidence type="ECO:0000256" key="1">
    <source>
        <dbReference type="SAM" id="Phobius"/>
    </source>
</evidence>
<gene>
    <name evidence="2" type="ORF">GS397_07640</name>
</gene>
<evidence type="ECO:0000313" key="2">
    <source>
        <dbReference type="EMBL" id="QHD66935.1"/>
    </source>
</evidence>
<accession>A0A6P1GEL3</accession>
<proteinExistence type="predicted"/>
<dbReference type="Proteomes" id="UP000464086">
    <property type="component" value="Chromosome"/>
</dbReference>
<evidence type="ECO:0000313" key="3">
    <source>
        <dbReference type="Proteomes" id="UP000464086"/>
    </source>
</evidence>
<keyword evidence="1" id="KW-0812">Transmembrane</keyword>
<sequence>MARQLKIREWLWRPMYARFWWSAVPLYWGGLFASSRVEFLADFYGSALAGFINVFFFPPIVAIVLSYGFFKAWLAAAHFEMDDETEEYWERSPMRNSPSGMLREFDPLDPASGSNWIGSPLNPSHPFYVIRPRHSS</sequence>
<reference evidence="2 3" key="1">
    <citation type="submission" date="2019-12" db="EMBL/GenBank/DDBJ databases">
        <title>Functional and genomic insights into the Sphingobium yanoikuyae YC-JY1, a bacterium efficiently degrading bisphenol A.</title>
        <authorList>
            <person name="Jia Y."/>
            <person name="Li X."/>
            <person name="Wang J."/>
            <person name="Eltoukhy A."/>
            <person name="Lamraoui I."/>
            <person name="Yan Y."/>
        </authorList>
    </citation>
    <scope>NUCLEOTIDE SEQUENCE [LARGE SCALE GENOMIC DNA]</scope>
    <source>
        <strain evidence="2 3">YC-JY1</strain>
    </source>
</reference>
<feature type="transmembrane region" description="Helical" evidence="1">
    <location>
        <begin position="20"/>
        <end position="37"/>
    </location>
</feature>
<name>A0A6P1GEL3_SPHYA</name>
<dbReference type="RefSeq" id="WP_136187475.1">
    <property type="nucleotide sequence ID" value="NZ_CP047218.1"/>
</dbReference>
<dbReference type="AlphaFoldDB" id="A0A6P1GEL3"/>
<keyword evidence="1" id="KW-1133">Transmembrane helix</keyword>
<keyword evidence="1" id="KW-0472">Membrane</keyword>
<dbReference type="EMBL" id="CP047218">
    <property type="protein sequence ID" value="QHD66935.1"/>
    <property type="molecule type" value="Genomic_DNA"/>
</dbReference>
<organism evidence="2 3">
    <name type="scientific">Sphingobium yanoikuyae</name>
    <name type="common">Sphingomonas yanoikuyae</name>
    <dbReference type="NCBI Taxonomy" id="13690"/>
    <lineage>
        <taxon>Bacteria</taxon>
        <taxon>Pseudomonadati</taxon>
        <taxon>Pseudomonadota</taxon>
        <taxon>Alphaproteobacteria</taxon>
        <taxon>Sphingomonadales</taxon>
        <taxon>Sphingomonadaceae</taxon>
        <taxon>Sphingobium</taxon>
    </lineage>
</organism>